<gene>
    <name evidence="2" type="ORF">FOB60_005224</name>
</gene>
<evidence type="ECO:0000313" key="2">
    <source>
        <dbReference type="EMBL" id="KAF6044131.1"/>
    </source>
</evidence>
<evidence type="ECO:0000256" key="1">
    <source>
        <dbReference type="SAM" id="MobiDB-lite"/>
    </source>
</evidence>
<feature type="compositionally biased region" description="Basic residues" evidence="1">
    <location>
        <begin position="16"/>
        <end position="27"/>
    </location>
</feature>
<protein>
    <submittedName>
        <fullName evidence="2">Uncharacterized protein</fullName>
    </submittedName>
</protein>
<sequence length="187" mass="21319">MVPKLFHRRENNAKDKKPKKEKCKWGWRKASTTAEHKTIRNARDVEEKVSSCNEEAVSNTSKSRLSLSYKPAHLVPLFELQVADKALDDEIEDLQLNANYVSVPQFTNVTVPAYWDPNFSFSDLYSEEASGANDASDFGETSGAETVSVEINPANLIDAPCKKVKLRIEMLLKRWRRFFKPSVSYFV</sequence>
<dbReference type="EMBL" id="JABWAB010000011">
    <property type="protein sequence ID" value="KAF6044131.1"/>
    <property type="molecule type" value="Genomic_DNA"/>
</dbReference>
<proteinExistence type="predicted"/>
<dbReference type="Proteomes" id="UP000590412">
    <property type="component" value="Unassembled WGS sequence"/>
</dbReference>
<dbReference type="AlphaFoldDB" id="A0A8X7T8C5"/>
<evidence type="ECO:0000313" key="3">
    <source>
        <dbReference type="Proteomes" id="UP000590412"/>
    </source>
</evidence>
<accession>A0A8X7T8C5</accession>
<feature type="region of interest" description="Disordered" evidence="1">
    <location>
        <begin position="1"/>
        <end position="27"/>
    </location>
</feature>
<name>A0A8X7T8C5_CANPA</name>
<organism evidence="2 3">
    <name type="scientific">Candida parapsilosis</name>
    <name type="common">Yeast</name>
    <dbReference type="NCBI Taxonomy" id="5480"/>
    <lineage>
        <taxon>Eukaryota</taxon>
        <taxon>Fungi</taxon>
        <taxon>Dikarya</taxon>
        <taxon>Ascomycota</taxon>
        <taxon>Saccharomycotina</taxon>
        <taxon>Pichiomycetes</taxon>
        <taxon>Debaryomycetaceae</taxon>
        <taxon>Candida/Lodderomyces clade</taxon>
        <taxon>Candida</taxon>
    </lineage>
</organism>
<reference evidence="2" key="1">
    <citation type="submission" date="2020-03" db="EMBL/GenBank/DDBJ databases">
        <title>FDA dAtabase for Regulatory Grade micrObial Sequences (FDA-ARGOS): Supporting development and validation of Infectious Disease Dx tests.</title>
        <authorList>
            <person name="Campos J."/>
            <person name="Goldberg B."/>
            <person name="Tallon L."/>
            <person name="Sadzewicz L."/>
            <person name="Vavikolanu K."/>
            <person name="Mehta A."/>
            <person name="Aluvathingal J."/>
            <person name="Nadendla S."/>
            <person name="Nandy P."/>
            <person name="Geyer C."/>
            <person name="Yan Y."/>
            <person name="Sichtig H."/>
        </authorList>
    </citation>
    <scope>NUCLEOTIDE SEQUENCE [LARGE SCALE GENOMIC DNA]</scope>
    <source>
        <strain evidence="2">FDAARGOS_652</strain>
    </source>
</reference>
<comment type="caution">
    <text evidence="2">The sequence shown here is derived from an EMBL/GenBank/DDBJ whole genome shotgun (WGS) entry which is preliminary data.</text>
</comment>